<organism evidence="2">
    <name type="scientific">uncultured Caudovirales phage</name>
    <dbReference type="NCBI Taxonomy" id="2100421"/>
    <lineage>
        <taxon>Viruses</taxon>
        <taxon>Duplodnaviria</taxon>
        <taxon>Heunggongvirae</taxon>
        <taxon>Uroviricota</taxon>
        <taxon>Caudoviricetes</taxon>
        <taxon>Peduoviridae</taxon>
        <taxon>Maltschvirus</taxon>
        <taxon>Maltschvirus maltsch</taxon>
    </lineage>
</organism>
<gene>
    <name evidence="3" type="ORF">UFOVP1307_172</name>
    <name evidence="1" type="ORF">UFOVP651_174</name>
    <name evidence="2" type="ORF">UFOVP902_30</name>
</gene>
<reference evidence="2" key="1">
    <citation type="submission" date="2020-05" db="EMBL/GenBank/DDBJ databases">
        <authorList>
            <person name="Chiriac C."/>
            <person name="Salcher M."/>
            <person name="Ghai R."/>
            <person name="Kavagutti S V."/>
        </authorList>
    </citation>
    <scope>NUCLEOTIDE SEQUENCE</scope>
</reference>
<evidence type="ECO:0000313" key="2">
    <source>
        <dbReference type="EMBL" id="CAB4170469.1"/>
    </source>
</evidence>
<sequence length="71" mass="8558">MIRFKHKHTYVYGFDIQKKAPYTGWTKYEYTLLTDISDPQCKTNRTTLEMMLRVAYGHMPKSVKFLYEKSK</sequence>
<evidence type="ECO:0000313" key="3">
    <source>
        <dbReference type="EMBL" id="CAB4198603.1"/>
    </source>
</evidence>
<dbReference type="EMBL" id="LR796859">
    <property type="protein sequence ID" value="CAB4170469.1"/>
    <property type="molecule type" value="Genomic_DNA"/>
</dbReference>
<dbReference type="EMBL" id="LR797270">
    <property type="protein sequence ID" value="CAB4198603.1"/>
    <property type="molecule type" value="Genomic_DNA"/>
</dbReference>
<dbReference type="EMBL" id="LR796625">
    <property type="protein sequence ID" value="CAB4155279.1"/>
    <property type="molecule type" value="Genomic_DNA"/>
</dbReference>
<proteinExistence type="predicted"/>
<accession>A0A6J5PF18</accession>
<name>A0A6J5PF18_9CAUD</name>
<protein>
    <submittedName>
        <fullName evidence="2">Uncharacterized protein</fullName>
    </submittedName>
</protein>
<evidence type="ECO:0000313" key="1">
    <source>
        <dbReference type="EMBL" id="CAB4155279.1"/>
    </source>
</evidence>